<dbReference type="RefSeq" id="WP_134435406.1">
    <property type="nucleotide sequence ID" value="NZ_SOML01000001.1"/>
</dbReference>
<sequence>MKKYIRYTLLLVPFVFVCACSSDDDDPVVSPVAVPSIDVNLTASFETGRYSVVEINPDIDIKNADNLEVSYTWSITSNDKDSVISDQKVLKFISPRSGKYDVSLTVACGETSKKASTSVSVSTDDNNYSNIAGTVIEYSPAPDFSLSWGGIFAVDEADVLAQAQDAMTNDMGIYLGNFGGYVITKFDHTVINTYNQRDLLIEMDGSLADVKKFNTPVVVMVAYDANKNGIADADEWYEIAGSEHHKSTTIRNYEITYFRPDAGKEPVAGIHDWEYDTQYLKWSSNKNETGYITQTSFGVGTDYYPAWKPDSYTLKGTKLAIPVKDISDGDQSSWNVGTFEWGYGGIKDSRIDISWAVDKDGNKVYLPGVDFIKVYVPTFSAIGDWGYLTSIFKSAKDINLISEDQ</sequence>
<keyword evidence="1" id="KW-0732">Signal</keyword>
<organism evidence="2 3">
    <name type="scientific">Dysgonomonas capnocytophagoides</name>
    <dbReference type="NCBI Taxonomy" id="45254"/>
    <lineage>
        <taxon>Bacteria</taxon>
        <taxon>Pseudomonadati</taxon>
        <taxon>Bacteroidota</taxon>
        <taxon>Bacteroidia</taxon>
        <taxon>Bacteroidales</taxon>
        <taxon>Dysgonomonadaceae</taxon>
        <taxon>Dysgonomonas</taxon>
    </lineage>
</organism>
<dbReference type="OrthoDB" id="975810at2"/>
<feature type="signal peptide" evidence="1">
    <location>
        <begin position="1"/>
        <end position="19"/>
    </location>
</feature>
<dbReference type="Proteomes" id="UP000297861">
    <property type="component" value="Unassembled WGS sequence"/>
</dbReference>
<evidence type="ECO:0000256" key="1">
    <source>
        <dbReference type="SAM" id="SignalP"/>
    </source>
</evidence>
<dbReference type="Gene3D" id="2.60.40.10">
    <property type="entry name" value="Immunoglobulins"/>
    <property type="match status" value="1"/>
</dbReference>
<accession>A0A4Y8L8Q8</accession>
<evidence type="ECO:0000313" key="2">
    <source>
        <dbReference type="EMBL" id="TFD99015.1"/>
    </source>
</evidence>
<gene>
    <name evidence="2" type="ORF">E2605_02710</name>
</gene>
<dbReference type="InterPro" id="IPR013783">
    <property type="entry name" value="Ig-like_fold"/>
</dbReference>
<protein>
    <recommendedName>
        <fullName evidence="4">PKD domain-containing protein</fullName>
    </recommendedName>
</protein>
<comment type="caution">
    <text evidence="2">The sequence shown here is derived from an EMBL/GenBank/DDBJ whole genome shotgun (WGS) entry which is preliminary data.</text>
</comment>
<reference evidence="2 3" key="1">
    <citation type="submission" date="2019-03" db="EMBL/GenBank/DDBJ databases">
        <title>San Antonio Military Medical Center submission to MRSN (WRAIR), pending publication.</title>
        <authorList>
            <person name="Blyth D.M."/>
            <person name="Mccarthy S.L."/>
            <person name="Schall S.E."/>
            <person name="Stam J.A."/>
            <person name="Ong A.C."/>
            <person name="Mcgann P.T."/>
        </authorList>
    </citation>
    <scope>NUCLEOTIDE SEQUENCE [LARGE SCALE GENOMIC DNA]</scope>
    <source>
        <strain evidence="2 3">MRSN571793</strain>
    </source>
</reference>
<dbReference type="AlphaFoldDB" id="A0A4Y8L8Q8"/>
<keyword evidence="3" id="KW-1185">Reference proteome</keyword>
<dbReference type="STRING" id="1121485.GCA_000426485_00220"/>
<feature type="chain" id="PRO_5021210303" description="PKD domain-containing protein" evidence="1">
    <location>
        <begin position="20"/>
        <end position="405"/>
    </location>
</feature>
<name>A0A4Y8L8Q8_9BACT</name>
<dbReference type="EMBL" id="SOML01000001">
    <property type="protein sequence ID" value="TFD99015.1"/>
    <property type="molecule type" value="Genomic_DNA"/>
</dbReference>
<evidence type="ECO:0008006" key="4">
    <source>
        <dbReference type="Google" id="ProtNLM"/>
    </source>
</evidence>
<proteinExistence type="predicted"/>
<dbReference type="PROSITE" id="PS51257">
    <property type="entry name" value="PROKAR_LIPOPROTEIN"/>
    <property type="match status" value="1"/>
</dbReference>
<evidence type="ECO:0000313" key="3">
    <source>
        <dbReference type="Proteomes" id="UP000297861"/>
    </source>
</evidence>